<proteinExistence type="predicted"/>
<comment type="caution">
    <text evidence="1">The sequence shown here is derived from an EMBL/GenBank/DDBJ whole genome shotgun (WGS) entry which is preliminary data.</text>
</comment>
<accession>A0ABQ2DH68</accession>
<dbReference type="RefSeq" id="WP_189007960.1">
    <property type="nucleotide sequence ID" value="NZ_BMOD01000033.1"/>
</dbReference>
<sequence>MPSIQIKDMHLLVYHVLSRLGFTHPGKSGSSCWTGKDFMTHARLQFEMAARVAGQHERFLPSSAPIPPLAC</sequence>
<protein>
    <submittedName>
        <fullName evidence="1">Uncharacterized protein</fullName>
    </submittedName>
</protein>
<name>A0ABQ2DH68_9DEIO</name>
<dbReference type="EMBL" id="BMOD01000033">
    <property type="protein sequence ID" value="GGJ55499.1"/>
    <property type="molecule type" value="Genomic_DNA"/>
</dbReference>
<reference evidence="2" key="1">
    <citation type="journal article" date="2019" name="Int. J. Syst. Evol. Microbiol.">
        <title>The Global Catalogue of Microorganisms (GCM) 10K type strain sequencing project: providing services to taxonomists for standard genome sequencing and annotation.</title>
        <authorList>
            <consortium name="The Broad Institute Genomics Platform"/>
            <consortium name="The Broad Institute Genome Sequencing Center for Infectious Disease"/>
            <person name="Wu L."/>
            <person name="Ma J."/>
        </authorList>
    </citation>
    <scope>NUCLEOTIDE SEQUENCE [LARGE SCALE GENOMIC DNA]</scope>
    <source>
        <strain evidence="2">JCM 14370</strain>
    </source>
</reference>
<evidence type="ECO:0000313" key="2">
    <source>
        <dbReference type="Proteomes" id="UP000632222"/>
    </source>
</evidence>
<gene>
    <name evidence="1" type="ORF">GCM10008938_47080</name>
</gene>
<evidence type="ECO:0000313" key="1">
    <source>
        <dbReference type="EMBL" id="GGJ55499.1"/>
    </source>
</evidence>
<dbReference type="Proteomes" id="UP000632222">
    <property type="component" value="Unassembled WGS sequence"/>
</dbReference>
<organism evidence="1 2">
    <name type="scientific">Deinococcus roseus</name>
    <dbReference type="NCBI Taxonomy" id="392414"/>
    <lineage>
        <taxon>Bacteria</taxon>
        <taxon>Thermotogati</taxon>
        <taxon>Deinococcota</taxon>
        <taxon>Deinococci</taxon>
        <taxon>Deinococcales</taxon>
        <taxon>Deinococcaceae</taxon>
        <taxon>Deinococcus</taxon>
    </lineage>
</organism>
<keyword evidence="2" id="KW-1185">Reference proteome</keyword>